<feature type="transmembrane region" description="Helical" evidence="1">
    <location>
        <begin position="45"/>
        <end position="67"/>
    </location>
</feature>
<organism evidence="2 3">
    <name type="scientific">Dibothriocephalus latus</name>
    <name type="common">Fish tapeworm</name>
    <name type="synonym">Diphyllobothrium latum</name>
    <dbReference type="NCBI Taxonomy" id="60516"/>
    <lineage>
        <taxon>Eukaryota</taxon>
        <taxon>Metazoa</taxon>
        <taxon>Spiralia</taxon>
        <taxon>Lophotrochozoa</taxon>
        <taxon>Platyhelminthes</taxon>
        <taxon>Cestoda</taxon>
        <taxon>Eucestoda</taxon>
        <taxon>Diphyllobothriidea</taxon>
        <taxon>Diphyllobothriidae</taxon>
        <taxon>Dibothriocephalus</taxon>
    </lineage>
</organism>
<dbReference type="Gene3D" id="3.50.50.60">
    <property type="entry name" value="FAD/NAD(P)-binding domain"/>
    <property type="match status" value="1"/>
</dbReference>
<keyword evidence="1" id="KW-0472">Membrane</keyword>
<name>A0A3P6URD8_DIBLA</name>
<keyword evidence="1" id="KW-0812">Transmembrane</keyword>
<dbReference type="AlphaFoldDB" id="A0A3P6URD8"/>
<keyword evidence="1" id="KW-1133">Transmembrane helix</keyword>
<proteinExistence type="predicted"/>
<sequence length="100" mass="11281">MSRHNILHLWPFLIHDLKSLGAKTFFGKFCAGSIDHISIRTLQCILLKVALLFGVQVVTGVAFTRLVEPTGKRPLYSHLLLLHRSDAPTSIRLEFALFII</sequence>
<dbReference type="Proteomes" id="UP000281553">
    <property type="component" value="Unassembled WGS sequence"/>
</dbReference>
<dbReference type="InterPro" id="IPR036188">
    <property type="entry name" value="FAD/NAD-bd_sf"/>
</dbReference>
<evidence type="ECO:0000256" key="1">
    <source>
        <dbReference type="SAM" id="Phobius"/>
    </source>
</evidence>
<protein>
    <submittedName>
        <fullName evidence="2">Uncharacterized protein</fullName>
    </submittedName>
</protein>
<evidence type="ECO:0000313" key="2">
    <source>
        <dbReference type="EMBL" id="VDK80824.1"/>
    </source>
</evidence>
<keyword evidence="3" id="KW-1185">Reference proteome</keyword>
<reference evidence="2 3" key="1">
    <citation type="submission" date="2018-11" db="EMBL/GenBank/DDBJ databases">
        <authorList>
            <consortium name="Pathogen Informatics"/>
        </authorList>
    </citation>
    <scope>NUCLEOTIDE SEQUENCE [LARGE SCALE GENOMIC DNA]</scope>
</reference>
<accession>A0A3P6URD8</accession>
<gene>
    <name evidence="2" type="ORF">DILT_LOCUS3152</name>
</gene>
<dbReference type="EMBL" id="UYRU01043219">
    <property type="protein sequence ID" value="VDK80824.1"/>
    <property type="molecule type" value="Genomic_DNA"/>
</dbReference>
<dbReference type="OrthoDB" id="6280057at2759"/>
<evidence type="ECO:0000313" key="3">
    <source>
        <dbReference type="Proteomes" id="UP000281553"/>
    </source>
</evidence>